<proteinExistence type="predicted"/>
<dbReference type="EMBL" id="NATQ01000001">
    <property type="protein sequence ID" value="OQX91360.1"/>
    <property type="molecule type" value="Genomic_DNA"/>
</dbReference>
<organism evidence="1 2">
    <name type="scientific">Candidatus Coatesbacteria bacterium 4484_99</name>
    <dbReference type="NCBI Taxonomy" id="1970774"/>
    <lineage>
        <taxon>Bacteria</taxon>
        <taxon>Candidatus Coatesiibacteriota</taxon>
    </lineage>
</organism>
<name>A0A1W9S4W4_9BACT</name>
<dbReference type="AlphaFoldDB" id="A0A1W9S4W4"/>
<gene>
    <name evidence="1" type="ORF">B6D57_00110</name>
</gene>
<evidence type="ECO:0000313" key="1">
    <source>
        <dbReference type="EMBL" id="OQX91360.1"/>
    </source>
</evidence>
<accession>A0A1W9S4W4</accession>
<protein>
    <recommendedName>
        <fullName evidence="3">KOW domain-containing protein</fullName>
    </recommendedName>
</protein>
<sequence>MAHAYTPGLKVAKETVVVKERKLPLQGDVVVEEGQEVGALDTVARTFLPGNVVTINVANKMSLPPEDVPNVMIKGEGDEVEENDVIAQQKSIFGLFTSRCSSPVKGKIESISGITGQVIIREPPNPVQVNAYIDGWVREVIPREGVKVETTATFIQGIFGVGGEVYGEIVMGCKSPGDVLDEKVIKAEHKGKIVVGGSLITLKAIEKAKQVGVAGVVIGGMNDWDLRKILGYELGVAITGKEEIGLTIVITEGFGKMRMARSTFELLKEREGYKASMNGATQIRAGVIRPEIVIPLGKKPRGEGVDEGVEDSSNLVVGSMIRAIREPYFGMIGKVVELPSELTKLETEATVRILKAKLENGETVVLPRANVELIESE</sequence>
<evidence type="ECO:0008006" key="3">
    <source>
        <dbReference type="Google" id="ProtNLM"/>
    </source>
</evidence>
<comment type="caution">
    <text evidence="1">The sequence shown here is derived from an EMBL/GenBank/DDBJ whole genome shotgun (WGS) entry which is preliminary data.</text>
</comment>
<reference evidence="2" key="1">
    <citation type="submission" date="2017-03" db="EMBL/GenBank/DDBJ databases">
        <title>Novel pathways for hydrocarbon cycling and metabolic interdependencies in hydrothermal sediment communities.</title>
        <authorList>
            <person name="Dombrowski N."/>
            <person name="Seitz K."/>
            <person name="Teske A."/>
            <person name="Baker B."/>
        </authorList>
    </citation>
    <scope>NUCLEOTIDE SEQUENCE [LARGE SCALE GENOMIC DNA]</scope>
</reference>
<dbReference type="Proteomes" id="UP000192611">
    <property type="component" value="Unassembled WGS sequence"/>
</dbReference>
<evidence type="ECO:0000313" key="2">
    <source>
        <dbReference type="Proteomes" id="UP000192611"/>
    </source>
</evidence>